<organism evidence="2">
    <name type="scientific">Nocardia globerula</name>
    <dbReference type="NCBI Taxonomy" id="1818"/>
    <lineage>
        <taxon>Bacteria</taxon>
        <taxon>Bacillati</taxon>
        <taxon>Actinomycetota</taxon>
        <taxon>Actinomycetes</taxon>
        <taxon>Mycobacteriales</taxon>
        <taxon>Nocardiaceae</taxon>
        <taxon>Nocardia</taxon>
    </lineage>
</organism>
<dbReference type="InterPro" id="IPR004255">
    <property type="entry name" value="O-acyltransferase_WSD1_N"/>
</dbReference>
<gene>
    <name evidence="2" type="ORF">FNL38_104529</name>
</gene>
<comment type="caution">
    <text evidence="2">The sequence shown here is derived from an EMBL/GenBank/DDBJ whole genome shotgun (WGS) entry which is preliminary data.</text>
</comment>
<dbReference type="GO" id="GO:0004144">
    <property type="term" value="F:diacylglycerol O-acyltransferase activity"/>
    <property type="evidence" value="ECO:0007669"/>
    <property type="project" value="InterPro"/>
</dbReference>
<dbReference type="EMBL" id="VNIQ01000004">
    <property type="protein sequence ID" value="TYQ04153.1"/>
    <property type="molecule type" value="Genomic_DNA"/>
</dbReference>
<keyword evidence="2" id="KW-0012">Acyltransferase</keyword>
<evidence type="ECO:0000259" key="1">
    <source>
        <dbReference type="Pfam" id="PF03007"/>
    </source>
</evidence>
<keyword evidence="2" id="KW-0808">Transferase</keyword>
<accession>A0A652YPV9</accession>
<sequence length="437" mass="47584">MPAKQLTSVDFELIPANMETRSTDVLTIFLFDSGDSTPLDKKELLEFLGARASRIPQLRWTVTTVPGGFGFPYWIDSAPFDITKHVEDNVEISSWKGVFEYFADIAARIVDPYECLWRLHVVRGVRDAPGVQGEATVVILKGSHALGDGHVYNAIVHDLFSSKHLPDFIPELTAPNPWWSSVKGLLGTPRRYVRAFRALPETRKYDAPDSGGGAVTFTGKRSAAAIMLDLVAIREAKKMWPGVTVTAIAQTIISLSLEEHFGDKSPRSMQVMSGAPVGAEVRGQNHMGCYHVDLAMDKQDIAERLAAITTNNNHGKAEYPDAYRAVRALQYELPAIAVKPELSSDPKLGTVASSVNRGPAVMTLGDSRIVSTTSFPYVSPRSPFNHGIYSVGDVLAISVLSGTPDSGDIDIYAAVLEKNAARVLACLEERSTKATAR</sequence>
<protein>
    <submittedName>
        <fullName evidence="2">Wax ester synthase-like acyl-CoA acyltransferase family protein</fullName>
    </submittedName>
</protein>
<dbReference type="Pfam" id="PF03007">
    <property type="entry name" value="WS_DGAT_cat"/>
    <property type="match status" value="1"/>
</dbReference>
<evidence type="ECO:0000313" key="2">
    <source>
        <dbReference type="EMBL" id="TYQ04153.1"/>
    </source>
</evidence>
<reference evidence="2" key="1">
    <citation type="submission" date="2019-07" db="EMBL/GenBank/DDBJ databases">
        <title>Genomic Encyclopedia of Type Strains, Phase IV (KMG-IV): sequencing the most valuable type-strain genomes for metagenomic binning, comparative biology and taxonomic classification.</title>
        <authorList>
            <person name="Goeker M."/>
        </authorList>
    </citation>
    <scope>NUCLEOTIDE SEQUENCE</scope>
    <source>
        <strain evidence="2">DSM 44596</strain>
    </source>
</reference>
<feature type="domain" description="O-acyltransferase WSD1-like N-terminal" evidence="1">
    <location>
        <begin position="20"/>
        <end position="174"/>
    </location>
</feature>
<proteinExistence type="predicted"/>
<dbReference type="AlphaFoldDB" id="A0A652YPV9"/>
<dbReference type="SUPFAM" id="SSF52777">
    <property type="entry name" value="CoA-dependent acyltransferases"/>
    <property type="match status" value="1"/>
</dbReference>
<dbReference type="GO" id="GO:0045017">
    <property type="term" value="P:glycerolipid biosynthetic process"/>
    <property type="evidence" value="ECO:0007669"/>
    <property type="project" value="InterPro"/>
</dbReference>
<name>A0A652YPV9_NOCGL</name>